<comment type="caution">
    <text evidence="4">The sequence shown here is derived from an EMBL/GenBank/DDBJ whole genome shotgun (WGS) entry which is preliminary data.</text>
</comment>
<protein>
    <submittedName>
        <fullName evidence="4">Uncharacterized protein</fullName>
    </submittedName>
</protein>
<evidence type="ECO:0000256" key="1">
    <source>
        <dbReference type="PROSITE-ProRule" id="PRU00497"/>
    </source>
</evidence>
<dbReference type="InterPro" id="IPR000618">
    <property type="entry name" value="Insect_cuticle"/>
</dbReference>
<dbReference type="Pfam" id="PF00379">
    <property type="entry name" value="Chitin_bind_4"/>
    <property type="match status" value="1"/>
</dbReference>
<name>A0AAW1DP88_9HEMI</name>
<feature type="compositionally biased region" description="Polar residues" evidence="2">
    <location>
        <begin position="32"/>
        <end position="42"/>
    </location>
</feature>
<dbReference type="PANTHER" id="PTHR10380:SF238">
    <property type="entry name" value="CUTICULAR PROTEIN 65EA-RELATED"/>
    <property type="match status" value="1"/>
</dbReference>
<feature type="signal peptide" evidence="3">
    <location>
        <begin position="1"/>
        <end position="17"/>
    </location>
</feature>
<organism evidence="4 5">
    <name type="scientific">Rhynocoris fuscipes</name>
    <dbReference type="NCBI Taxonomy" id="488301"/>
    <lineage>
        <taxon>Eukaryota</taxon>
        <taxon>Metazoa</taxon>
        <taxon>Ecdysozoa</taxon>
        <taxon>Arthropoda</taxon>
        <taxon>Hexapoda</taxon>
        <taxon>Insecta</taxon>
        <taxon>Pterygota</taxon>
        <taxon>Neoptera</taxon>
        <taxon>Paraneoptera</taxon>
        <taxon>Hemiptera</taxon>
        <taxon>Heteroptera</taxon>
        <taxon>Panheteroptera</taxon>
        <taxon>Cimicomorpha</taxon>
        <taxon>Reduviidae</taxon>
        <taxon>Harpactorinae</taxon>
        <taxon>Harpactorini</taxon>
        <taxon>Rhynocoris</taxon>
    </lineage>
</organism>
<dbReference type="AlphaFoldDB" id="A0AAW1DP88"/>
<sequence length="152" mass="16327">MKSIILLVACSVVLVSGRPQQGGRPRPYSPAPQGSPSTPSQVSYARILKQEQDTQFDGSFNYAYETENGIAGQANGILKNAGREDEALAVEGSFSWTSPEGIPISITFVSDEGGYRAVGDAIPTPPPIPEAIQRALDYIRSLPPTKESQQYN</sequence>
<dbReference type="Proteomes" id="UP001461498">
    <property type="component" value="Unassembled WGS sequence"/>
</dbReference>
<dbReference type="GO" id="GO:0008010">
    <property type="term" value="F:structural constituent of chitin-based larval cuticle"/>
    <property type="evidence" value="ECO:0007669"/>
    <property type="project" value="TreeGrafter"/>
</dbReference>
<keyword evidence="3" id="KW-0732">Signal</keyword>
<gene>
    <name evidence="4" type="ORF">O3M35_000887</name>
</gene>
<accession>A0AAW1DP88</accession>
<feature type="region of interest" description="Disordered" evidence="2">
    <location>
        <begin position="19"/>
        <end position="42"/>
    </location>
</feature>
<evidence type="ECO:0000256" key="3">
    <source>
        <dbReference type="SAM" id="SignalP"/>
    </source>
</evidence>
<reference evidence="4 5" key="1">
    <citation type="submission" date="2022-12" db="EMBL/GenBank/DDBJ databases">
        <title>Chromosome-level genome assembly of true bugs.</title>
        <authorList>
            <person name="Ma L."/>
            <person name="Li H."/>
        </authorList>
    </citation>
    <scope>NUCLEOTIDE SEQUENCE [LARGE SCALE GENOMIC DNA]</scope>
    <source>
        <strain evidence="4">Lab_2022b</strain>
    </source>
</reference>
<dbReference type="EMBL" id="JAPXFL010000001">
    <property type="protein sequence ID" value="KAK9512456.1"/>
    <property type="molecule type" value="Genomic_DNA"/>
</dbReference>
<evidence type="ECO:0000313" key="5">
    <source>
        <dbReference type="Proteomes" id="UP001461498"/>
    </source>
</evidence>
<proteinExistence type="predicted"/>
<dbReference type="PRINTS" id="PR00947">
    <property type="entry name" value="CUTICLE"/>
</dbReference>
<evidence type="ECO:0000313" key="4">
    <source>
        <dbReference type="EMBL" id="KAK9512456.1"/>
    </source>
</evidence>
<dbReference type="GO" id="GO:0062129">
    <property type="term" value="C:chitin-based extracellular matrix"/>
    <property type="evidence" value="ECO:0007669"/>
    <property type="project" value="TreeGrafter"/>
</dbReference>
<keyword evidence="1" id="KW-0193">Cuticle</keyword>
<keyword evidence="5" id="KW-1185">Reference proteome</keyword>
<dbReference type="PANTHER" id="PTHR10380">
    <property type="entry name" value="CUTICLE PROTEIN"/>
    <property type="match status" value="1"/>
</dbReference>
<evidence type="ECO:0000256" key="2">
    <source>
        <dbReference type="SAM" id="MobiDB-lite"/>
    </source>
</evidence>
<dbReference type="InterPro" id="IPR050468">
    <property type="entry name" value="Cuticle_Struct_Prot"/>
</dbReference>
<feature type="chain" id="PRO_5043407621" evidence="3">
    <location>
        <begin position="18"/>
        <end position="152"/>
    </location>
</feature>
<dbReference type="PROSITE" id="PS51155">
    <property type="entry name" value="CHIT_BIND_RR_2"/>
    <property type="match status" value="1"/>
</dbReference>